<feature type="transmembrane region" description="Helical" evidence="1">
    <location>
        <begin position="46"/>
        <end position="65"/>
    </location>
</feature>
<keyword evidence="1" id="KW-0472">Membrane</keyword>
<evidence type="ECO:0000313" key="2">
    <source>
        <dbReference type="EMBL" id="MFB9518968.1"/>
    </source>
</evidence>
<dbReference type="RefSeq" id="WP_345217688.1">
    <property type="nucleotide sequence ID" value="NZ_BAAAXE010000001.1"/>
</dbReference>
<feature type="transmembrane region" description="Helical" evidence="1">
    <location>
        <begin position="162"/>
        <end position="180"/>
    </location>
</feature>
<sequence>MTALAPLTGYQLALLARSQRWLAPVLLYAAFVAVGVQGGQPVLDSLGYGAAALLPVAAWLTRLCVTGEPPAARHCAAAAASPARTHLAALLTAFGCAAALGALATAFVVLVSRWADTDGQVRINPLSAAGAGLLAVLTCALLGTAVGALGSRPVLHGTGWSIALTATGSLLALVTAGSPARLAVNALVDGSHSGAVVLSPVPFAVAVLLTGAVGAAVCALSSRRG</sequence>
<name>A0ABV5P798_STRCM</name>
<feature type="transmembrane region" description="Helical" evidence="1">
    <location>
        <begin position="131"/>
        <end position="150"/>
    </location>
</feature>
<organism evidence="2 3">
    <name type="scientific">Streptomyces cremeus</name>
    <dbReference type="NCBI Taxonomy" id="66881"/>
    <lineage>
        <taxon>Bacteria</taxon>
        <taxon>Bacillati</taxon>
        <taxon>Actinomycetota</taxon>
        <taxon>Actinomycetes</taxon>
        <taxon>Kitasatosporales</taxon>
        <taxon>Streptomycetaceae</taxon>
        <taxon>Streptomyces</taxon>
    </lineage>
</organism>
<accession>A0ABV5P798</accession>
<feature type="transmembrane region" description="Helical" evidence="1">
    <location>
        <begin position="21"/>
        <end position="40"/>
    </location>
</feature>
<gene>
    <name evidence="2" type="ORF">ACFFTU_03245</name>
</gene>
<keyword evidence="3" id="KW-1185">Reference proteome</keyword>
<protein>
    <submittedName>
        <fullName evidence="2">ABC transporter</fullName>
    </submittedName>
</protein>
<feature type="transmembrane region" description="Helical" evidence="1">
    <location>
        <begin position="200"/>
        <end position="220"/>
    </location>
</feature>
<feature type="transmembrane region" description="Helical" evidence="1">
    <location>
        <begin position="86"/>
        <end position="111"/>
    </location>
</feature>
<keyword evidence="1" id="KW-1133">Transmembrane helix</keyword>
<reference evidence="2 3" key="1">
    <citation type="submission" date="2024-09" db="EMBL/GenBank/DDBJ databases">
        <authorList>
            <person name="Sun Q."/>
            <person name="Mori K."/>
        </authorList>
    </citation>
    <scope>NUCLEOTIDE SEQUENCE [LARGE SCALE GENOMIC DNA]</scope>
    <source>
        <strain evidence="2 3">JCM 4362</strain>
    </source>
</reference>
<evidence type="ECO:0000313" key="3">
    <source>
        <dbReference type="Proteomes" id="UP001589718"/>
    </source>
</evidence>
<evidence type="ECO:0000256" key="1">
    <source>
        <dbReference type="SAM" id="Phobius"/>
    </source>
</evidence>
<proteinExistence type="predicted"/>
<comment type="caution">
    <text evidence="2">The sequence shown here is derived from an EMBL/GenBank/DDBJ whole genome shotgun (WGS) entry which is preliminary data.</text>
</comment>
<keyword evidence="1" id="KW-0812">Transmembrane</keyword>
<dbReference type="Proteomes" id="UP001589718">
    <property type="component" value="Unassembled WGS sequence"/>
</dbReference>
<dbReference type="EMBL" id="JBHMCR010000002">
    <property type="protein sequence ID" value="MFB9518968.1"/>
    <property type="molecule type" value="Genomic_DNA"/>
</dbReference>